<organism evidence="1">
    <name type="scientific">Trypanosoma vivax (strain Y486)</name>
    <dbReference type="NCBI Taxonomy" id="1055687"/>
    <lineage>
        <taxon>Eukaryota</taxon>
        <taxon>Discoba</taxon>
        <taxon>Euglenozoa</taxon>
        <taxon>Kinetoplastea</taxon>
        <taxon>Metakinetoplastina</taxon>
        <taxon>Trypanosomatida</taxon>
        <taxon>Trypanosomatidae</taxon>
        <taxon>Trypanosoma</taxon>
        <taxon>Duttonella</taxon>
    </lineage>
</organism>
<accession>G0UD45</accession>
<gene>
    <name evidence="1" type="ORF">TVY486_1112390</name>
</gene>
<reference evidence="1" key="1">
    <citation type="journal article" date="2012" name="Proc. Natl. Acad. Sci. U.S.A.">
        <title>Antigenic diversity is generated by distinct evolutionary mechanisms in African trypanosome species.</title>
        <authorList>
            <person name="Jackson A.P."/>
            <person name="Berry A."/>
            <person name="Aslett M."/>
            <person name="Allison H.C."/>
            <person name="Burton P."/>
            <person name="Vavrova-Anderson J."/>
            <person name="Brown R."/>
            <person name="Browne H."/>
            <person name="Corton N."/>
            <person name="Hauser H."/>
            <person name="Gamble J."/>
            <person name="Gilderthorp R."/>
            <person name="Marcello L."/>
            <person name="McQuillan J."/>
            <person name="Otto T.D."/>
            <person name="Quail M.A."/>
            <person name="Sanders M.J."/>
            <person name="van Tonder A."/>
            <person name="Ginger M.L."/>
            <person name="Field M.C."/>
            <person name="Barry J.D."/>
            <person name="Hertz-Fowler C."/>
            <person name="Berriman M."/>
        </authorList>
    </citation>
    <scope>NUCLEOTIDE SEQUENCE</scope>
    <source>
        <strain evidence="1">Y486</strain>
    </source>
</reference>
<dbReference type="VEuPathDB" id="TriTrypDB:TvY486_1112390"/>
<protein>
    <submittedName>
        <fullName evidence="1">Uncharacterized protein</fullName>
    </submittedName>
</protein>
<dbReference type="EMBL" id="HE573027">
    <property type="protein sequence ID" value="CCC53755.1"/>
    <property type="molecule type" value="Genomic_DNA"/>
</dbReference>
<dbReference type="AlphaFoldDB" id="G0UD45"/>
<sequence>MPILKISGVYPLQFPPEYFTVSTFISARLSTTASPPHRAPVPHKGRLVSSPVLFLVRVTSRSDVWQTPDLALRLAYLVPHTSTFPLPLCGSRREDHKQQ</sequence>
<name>G0UD45_TRYVY</name>
<proteinExistence type="predicted"/>
<evidence type="ECO:0000313" key="1">
    <source>
        <dbReference type="EMBL" id="CCC53755.1"/>
    </source>
</evidence>